<dbReference type="PANTHER" id="PTHR44068:SF11">
    <property type="entry name" value="GERANYL DIPHOSPHATE 2-C-METHYLTRANSFERASE"/>
    <property type="match status" value="1"/>
</dbReference>
<feature type="domain" description="Methyltransferase type 11" evidence="2">
    <location>
        <begin position="48"/>
        <end position="149"/>
    </location>
</feature>
<keyword evidence="1" id="KW-0808">Transferase</keyword>
<dbReference type="Proteomes" id="UP000054618">
    <property type="component" value="Unassembled WGS sequence"/>
</dbReference>
<dbReference type="PANTHER" id="PTHR44068">
    <property type="entry name" value="ZGC:194242"/>
    <property type="match status" value="1"/>
</dbReference>
<comment type="caution">
    <text evidence="3">The sequence shown here is derived from an EMBL/GenBank/DDBJ whole genome shotgun (WGS) entry which is preliminary data.</text>
</comment>
<accession>A0A0W0Y6K7</accession>
<organism evidence="3 4">
    <name type="scientific">Legionella quinlivanii</name>
    <dbReference type="NCBI Taxonomy" id="45073"/>
    <lineage>
        <taxon>Bacteria</taxon>
        <taxon>Pseudomonadati</taxon>
        <taxon>Pseudomonadota</taxon>
        <taxon>Gammaproteobacteria</taxon>
        <taxon>Legionellales</taxon>
        <taxon>Legionellaceae</taxon>
        <taxon>Legionella</taxon>
    </lineage>
</organism>
<dbReference type="GO" id="GO:0008757">
    <property type="term" value="F:S-adenosylmethionine-dependent methyltransferase activity"/>
    <property type="evidence" value="ECO:0007669"/>
    <property type="project" value="InterPro"/>
</dbReference>
<proteinExistence type="predicted"/>
<dbReference type="Pfam" id="PF08241">
    <property type="entry name" value="Methyltransf_11"/>
    <property type="match status" value="1"/>
</dbReference>
<dbReference type="EMBL" id="LNYS01000003">
    <property type="protein sequence ID" value="KTD52584.1"/>
    <property type="molecule type" value="Genomic_DNA"/>
</dbReference>
<evidence type="ECO:0000313" key="3">
    <source>
        <dbReference type="EMBL" id="KTD52584.1"/>
    </source>
</evidence>
<dbReference type="InterPro" id="IPR029063">
    <property type="entry name" value="SAM-dependent_MTases_sf"/>
</dbReference>
<evidence type="ECO:0000256" key="1">
    <source>
        <dbReference type="ARBA" id="ARBA00022679"/>
    </source>
</evidence>
<dbReference type="AlphaFoldDB" id="A0A0W0Y6K7"/>
<dbReference type="InterPro" id="IPR050447">
    <property type="entry name" value="Erg6_SMT_methyltransf"/>
</dbReference>
<gene>
    <name evidence="3" type="ORF">Lqui_0150</name>
</gene>
<evidence type="ECO:0000313" key="4">
    <source>
        <dbReference type="Proteomes" id="UP000054618"/>
    </source>
</evidence>
<dbReference type="SUPFAM" id="SSF53335">
    <property type="entry name" value="S-adenosyl-L-methionine-dependent methyltransferases"/>
    <property type="match status" value="1"/>
</dbReference>
<protein>
    <recommendedName>
        <fullName evidence="2">Methyltransferase type 11 domain-containing protein</fullName>
    </recommendedName>
</protein>
<keyword evidence="4" id="KW-1185">Reference proteome</keyword>
<name>A0A0W0Y6K7_9GAMM</name>
<dbReference type="InterPro" id="IPR013216">
    <property type="entry name" value="Methyltransf_11"/>
</dbReference>
<dbReference type="OrthoDB" id="9777830at2"/>
<sequence length="281" mass="32633">MDNNINSNPLNYIHGYNQKETQRLYQQAKLIYHFAHQDLPFQKKERLLEIGSGVGAQTALLLKDFPNLHVTGIDREPGQVEQARHYLSTLPWTKWPDGTPRYEFLVMDATNLKLEKNKYDCAYFCYVLEHMQQPDLVLSCVREVLQPGSPISCYEELNETAYIYPPLPNVSTYWKAMNELQHEMGCDGDIGVRLGNLLLDAGFQNIQTQVHTFHHDNRNFSKKTEFFYYFRDILLTCSQTLLETRRISWETHDLMLEEINEAAQNPESAIVFFNMQALGSA</sequence>
<dbReference type="PATRIC" id="fig|45073.5.peg.159"/>
<dbReference type="Gene3D" id="3.40.50.150">
    <property type="entry name" value="Vaccinia Virus protein VP39"/>
    <property type="match status" value="1"/>
</dbReference>
<reference evidence="3 4" key="1">
    <citation type="submission" date="2015-11" db="EMBL/GenBank/DDBJ databases">
        <title>Genomic analysis of 38 Legionella species identifies large and diverse effector repertoires.</title>
        <authorList>
            <person name="Burstein D."/>
            <person name="Amaro F."/>
            <person name="Zusman T."/>
            <person name="Lifshitz Z."/>
            <person name="Cohen O."/>
            <person name="Gilbert J.A."/>
            <person name="Pupko T."/>
            <person name="Shuman H.A."/>
            <person name="Segal G."/>
        </authorList>
    </citation>
    <scope>NUCLEOTIDE SEQUENCE [LARGE SCALE GENOMIC DNA]</scope>
    <source>
        <strain evidence="3 4">CDC#1442-AUS-E</strain>
    </source>
</reference>
<dbReference type="RefSeq" id="WP_058506288.1">
    <property type="nucleotide sequence ID" value="NZ_CAAAIK010000023.1"/>
</dbReference>
<evidence type="ECO:0000259" key="2">
    <source>
        <dbReference type="Pfam" id="PF08241"/>
    </source>
</evidence>
<dbReference type="STRING" id="45073.Lqui_0150"/>
<dbReference type="CDD" id="cd02440">
    <property type="entry name" value="AdoMet_MTases"/>
    <property type="match status" value="1"/>
</dbReference>